<sequence>MHNERTRSYKPLSLLEMVSGQSVITDSNSLGVNTTSSMVARRVETIGRSTPSSSATVFVSYDGRDQGRLGSSSGTTQSDSFGVVFSSGVTSTYQQSRNANGLSSCISFPVTSSRLLCMMSTDNTSVVTFPL</sequence>
<proteinExistence type="predicted"/>
<dbReference type="Proteomes" id="UP000828390">
    <property type="component" value="Unassembled WGS sequence"/>
</dbReference>
<evidence type="ECO:0000313" key="1">
    <source>
        <dbReference type="EMBL" id="KAH3803084.1"/>
    </source>
</evidence>
<dbReference type="EMBL" id="JAIWYP010000007">
    <property type="protein sequence ID" value="KAH3803084.1"/>
    <property type="molecule type" value="Genomic_DNA"/>
</dbReference>
<comment type="caution">
    <text evidence="1">The sequence shown here is derived from an EMBL/GenBank/DDBJ whole genome shotgun (WGS) entry which is preliminary data.</text>
</comment>
<name>A0A9D4FSY7_DREPO</name>
<gene>
    <name evidence="1" type="ORF">DPMN_156784</name>
</gene>
<reference evidence="1" key="1">
    <citation type="journal article" date="2019" name="bioRxiv">
        <title>The Genome of the Zebra Mussel, Dreissena polymorpha: A Resource for Invasive Species Research.</title>
        <authorList>
            <person name="McCartney M.A."/>
            <person name="Auch B."/>
            <person name="Kono T."/>
            <person name="Mallez S."/>
            <person name="Zhang Y."/>
            <person name="Obille A."/>
            <person name="Becker A."/>
            <person name="Abrahante J.E."/>
            <person name="Garbe J."/>
            <person name="Badalamenti J.P."/>
            <person name="Herman A."/>
            <person name="Mangelson H."/>
            <person name="Liachko I."/>
            <person name="Sullivan S."/>
            <person name="Sone E.D."/>
            <person name="Koren S."/>
            <person name="Silverstein K.A.T."/>
            <person name="Beckman K.B."/>
            <person name="Gohl D.M."/>
        </authorList>
    </citation>
    <scope>NUCLEOTIDE SEQUENCE</scope>
    <source>
        <strain evidence="1">Duluth1</strain>
        <tissue evidence="1">Whole animal</tissue>
    </source>
</reference>
<accession>A0A9D4FSY7</accession>
<evidence type="ECO:0000313" key="2">
    <source>
        <dbReference type="Proteomes" id="UP000828390"/>
    </source>
</evidence>
<protein>
    <submittedName>
        <fullName evidence="1">Uncharacterized protein</fullName>
    </submittedName>
</protein>
<reference evidence="1" key="2">
    <citation type="submission" date="2020-11" db="EMBL/GenBank/DDBJ databases">
        <authorList>
            <person name="McCartney M.A."/>
            <person name="Auch B."/>
            <person name="Kono T."/>
            <person name="Mallez S."/>
            <person name="Becker A."/>
            <person name="Gohl D.M."/>
            <person name="Silverstein K.A.T."/>
            <person name="Koren S."/>
            <person name="Bechman K.B."/>
            <person name="Herman A."/>
            <person name="Abrahante J.E."/>
            <person name="Garbe J."/>
        </authorList>
    </citation>
    <scope>NUCLEOTIDE SEQUENCE</scope>
    <source>
        <strain evidence="1">Duluth1</strain>
        <tissue evidence="1">Whole animal</tissue>
    </source>
</reference>
<organism evidence="1 2">
    <name type="scientific">Dreissena polymorpha</name>
    <name type="common">Zebra mussel</name>
    <name type="synonym">Mytilus polymorpha</name>
    <dbReference type="NCBI Taxonomy" id="45954"/>
    <lineage>
        <taxon>Eukaryota</taxon>
        <taxon>Metazoa</taxon>
        <taxon>Spiralia</taxon>
        <taxon>Lophotrochozoa</taxon>
        <taxon>Mollusca</taxon>
        <taxon>Bivalvia</taxon>
        <taxon>Autobranchia</taxon>
        <taxon>Heteroconchia</taxon>
        <taxon>Euheterodonta</taxon>
        <taxon>Imparidentia</taxon>
        <taxon>Neoheterodontei</taxon>
        <taxon>Myida</taxon>
        <taxon>Dreissenoidea</taxon>
        <taxon>Dreissenidae</taxon>
        <taxon>Dreissena</taxon>
    </lineage>
</organism>
<dbReference type="AlphaFoldDB" id="A0A9D4FSY7"/>
<keyword evidence="2" id="KW-1185">Reference proteome</keyword>